<dbReference type="RefSeq" id="WP_336823920.1">
    <property type="nucleotide sequence ID" value="NZ_JBHTLT010000020.1"/>
</dbReference>
<gene>
    <name evidence="2" type="ORF">ACFQ38_04205</name>
</gene>
<reference evidence="3" key="1">
    <citation type="journal article" date="2019" name="Int. J. Syst. Evol. Microbiol.">
        <title>The Global Catalogue of Microorganisms (GCM) 10K type strain sequencing project: providing services to taxonomists for standard genome sequencing and annotation.</title>
        <authorList>
            <consortium name="The Broad Institute Genomics Platform"/>
            <consortium name="The Broad Institute Genome Sequencing Center for Infectious Disease"/>
            <person name="Wu L."/>
            <person name="Ma J."/>
        </authorList>
    </citation>
    <scope>NUCLEOTIDE SEQUENCE [LARGE SCALE GENOMIC DNA]</scope>
    <source>
        <strain evidence="3">CCUG 53915</strain>
    </source>
</reference>
<protein>
    <submittedName>
        <fullName evidence="2">Thioredoxin family protein</fullName>
    </submittedName>
</protein>
<dbReference type="InterPro" id="IPR036249">
    <property type="entry name" value="Thioredoxin-like_sf"/>
</dbReference>
<dbReference type="SUPFAM" id="SSF52833">
    <property type="entry name" value="Thioredoxin-like"/>
    <property type="match status" value="1"/>
</dbReference>
<feature type="domain" description="Thioredoxin" evidence="1">
    <location>
        <begin position="8"/>
        <end position="99"/>
    </location>
</feature>
<evidence type="ECO:0000313" key="3">
    <source>
        <dbReference type="Proteomes" id="UP001597231"/>
    </source>
</evidence>
<dbReference type="CDD" id="cd02947">
    <property type="entry name" value="TRX_family"/>
    <property type="match status" value="1"/>
</dbReference>
<evidence type="ECO:0000313" key="2">
    <source>
        <dbReference type="EMBL" id="MFD1204331.1"/>
    </source>
</evidence>
<comment type="caution">
    <text evidence="2">The sequence shown here is derived from an EMBL/GenBank/DDBJ whole genome shotgun (WGS) entry which is preliminary data.</text>
</comment>
<sequence>MNEIGSFNEWNEKLEQEPQLLLFVKTDHCSVCEGLYPQVNALTDDYPFPFYKVNVAEVPEMAGQLSLFTAPVVLLFHQGREMARFARFVQMDQLRQRLDELAEWGRTND</sequence>
<proteinExistence type="predicted"/>
<evidence type="ECO:0000259" key="1">
    <source>
        <dbReference type="Pfam" id="PF00085"/>
    </source>
</evidence>
<dbReference type="Pfam" id="PF00085">
    <property type="entry name" value="Thioredoxin"/>
    <property type="match status" value="1"/>
</dbReference>
<keyword evidence="3" id="KW-1185">Reference proteome</keyword>
<name>A0ABW3TU81_9BACL</name>
<dbReference type="Proteomes" id="UP001597231">
    <property type="component" value="Unassembled WGS sequence"/>
</dbReference>
<dbReference type="InterPro" id="IPR013766">
    <property type="entry name" value="Thioredoxin_domain"/>
</dbReference>
<organism evidence="2 3">
    <name type="scientific">Sporosarcina contaminans</name>
    <dbReference type="NCBI Taxonomy" id="633403"/>
    <lineage>
        <taxon>Bacteria</taxon>
        <taxon>Bacillati</taxon>
        <taxon>Bacillota</taxon>
        <taxon>Bacilli</taxon>
        <taxon>Bacillales</taxon>
        <taxon>Caryophanaceae</taxon>
        <taxon>Sporosarcina</taxon>
    </lineage>
</organism>
<dbReference type="EMBL" id="JBHTLT010000020">
    <property type="protein sequence ID" value="MFD1204331.1"/>
    <property type="molecule type" value="Genomic_DNA"/>
</dbReference>
<accession>A0ABW3TU81</accession>
<dbReference type="Gene3D" id="3.40.30.10">
    <property type="entry name" value="Glutaredoxin"/>
    <property type="match status" value="1"/>
</dbReference>